<keyword evidence="1" id="KW-1133">Transmembrane helix</keyword>
<dbReference type="Proteomes" id="UP000008363">
    <property type="component" value="Unassembled WGS sequence"/>
</dbReference>
<evidence type="ECO:0008006" key="4">
    <source>
        <dbReference type="Google" id="ProtNLM"/>
    </source>
</evidence>
<feature type="transmembrane region" description="Helical" evidence="1">
    <location>
        <begin position="85"/>
        <end position="109"/>
    </location>
</feature>
<feature type="transmembrane region" description="Helical" evidence="1">
    <location>
        <begin position="129"/>
        <end position="150"/>
    </location>
</feature>
<feature type="transmembrane region" description="Helical" evidence="1">
    <location>
        <begin position="7"/>
        <end position="30"/>
    </location>
</feature>
<keyword evidence="3" id="KW-1185">Reference proteome</keyword>
<proteinExistence type="predicted"/>
<comment type="caution">
    <text evidence="2">The sequence shown here is derived from an EMBL/GenBank/DDBJ whole genome shotgun (WGS) entry which is preliminary data.</text>
</comment>
<keyword evidence="1" id="KW-0812">Transmembrane</keyword>
<reference evidence="2 3" key="1">
    <citation type="submission" date="2012-08" db="EMBL/GenBank/DDBJ databases">
        <title>Whole genome shotgun sequence of Gordonia rhizosphera NBRC 16068.</title>
        <authorList>
            <person name="Takarada H."/>
            <person name="Isaki S."/>
            <person name="Hosoyama A."/>
            <person name="Tsuchikane K."/>
            <person name="Katsumata H."/>
            <person name="Baba S."/>
            <person name="Ohji S."/>
            <person name="Yamazaki S."/>
            <person name="Fujita N."/>
        </authorList>
    </citation>
    <scope>NUCLEOTIDE SEQUENCE [LARGE SCALE GENOMIC DNA]</scope>
    <source>
        <strain evidence="2 3">NBRC 16068</strain>
    </source>
</reference>
<feature type="transmembrane region" description="Helical" evidence="1">
    <location>
        <begin position="162"/>
        <end position="183"/>
    </location>
</feature>
<dbReference type="Pfam" id="PF14329">
    <property type="entry name" value="DUF4386"/>
    <property type="match status" value="1"/>
</dbReference>
<evidence type="ECO:0000313" key="3">
    <source>
        <dbReference type="Proteomes" id="UP000008363"/>
    </source>
</evidence>
<feature type="transmembrane region" description="Helical" evidence="1">
    <location>
        <begin position="189"/>
        <end position="210"/>
    </location>
</feature>
<feature type="transmembrane region" description="Helical" evidence="1">
    <location>
        <begin position="50"/>
        <end position="73"/>
    </location>
</feature>
<dbReference type="AlphaFoldDB" id="K6W943"/>
<evidence type="ECO:0000313" key="2">
    <source>
        <dbReference type="EMBL" id="GAB90266.1"/>
    </source>
</evidence>
<dbReference type="eggNOG" id="ENOG5033DDC">
    <property type="taxonomic scope" value="Bacteria"/>
</dbReference>
<name>K6W943_9ACTN</name>
<dbReference type="InterPro" id="IPR025495">
    <property type="entry name" value="DUF4386"/>
</dbReference>
<dbReference type="OrthoDB" id="5080242at2"/>
<sequence length="227" mass="23340">MSRMRTYALLAGLLYYCTHITSVAAVVAFGSSLTDPGWLSGAGTDTAVRVGVLLEVLLALGCVGNGVVLFTALRVRGPALAGSFAALRILEGSVIVAGTLPLLAILSMRGTPGTATSSFGESLVGIHDGAFLAGQGLVISVNTLVIAELLRRSQVVPRGIALLGLGGGALVLLSNLAQLFGAIEQSGGVAMVCAVPVFAFEIWFATYLVFRGFRSTTARQTEPMVAV</sequence>
<accession>K6W943</accession>
<dbReference type="STRING" id="1108045.GORHZ_092_00150"/>
<organism evidence="2 3">
    <name type="scientific">Gordonia rhizosphera NBRC 16068</name>
    <dbReference type="NCBI Taxonomy" id="1108045"/>
    <lineage>
        <taxon>Bacteria</taxon>
        <taxon>Bacillati</taxon>
        <taxon>Actinomycetota</taxon>
        <taxon>Actinomycetes</taxon>
        <taxon>Mycobacteriales</taxon>
        <taxon>Gordoniaceae</taxon>
        <taxon>Gordonia</taxon>
    </lineage>
</organism>
<dbReference type="EMBL" id="BAHC01000092">
    <property type="protein sequence ID" value="GAB90266.1"/>
    <property type="molecule type" value="Genomic_DNA"/>
</dbReference>
<protein>
    <recommendedName>
        <fullName evidence="4">DUF4386 domain-containing protein</fullName>
    </recommendedName>
</protein>
<keyword evidence="1" id="KW-0472">Membrane</keyword>
<evidence type="ECO:0000256" key="1">
    <source>
        <dbReference type="SAM" id="Phobius"/>
    </source>
</evidence>
<dbReference type="RefSeq" id="WP_006332960.1">
    <property type="nucleotide sequence ID" value="NZ_BAHC01000092.1"/>
</dbReference>
<gene>
    <name evidence="2" type="ORF">GORHZ_092_00150</name>
</gene>